<keyword evidence="3 13" id="KW-0813">Transport</keyword>
<evidence type="ECO:0000256" key="17">
    <source>
        <dbReference type="SAM" id="SignalP"/>
    </source>
</evidence>
<keyword evidence="4 16" id="KW-0812">Transmembrane</keyword>
<dbReference type="SMART" id="SM00079">
    <property type="entry name" value="PBPe"/>
    <property type="match status" value="1"/>
</dbReference>
<dbReference type="Gene3D" id="3.40.190.10">
    <property type="entry name" value="Periplasmic binding protein-like II"/>
    <property type="match status" value="1"/>
</dbReference>
<reference evidence="19" key="1">
    <citation type="submission" date="2015-07" db="EMBL/GenBank/DDBJ databases">
        <title>Transcriptome Assembly of Anthurium amnicola.</title>
        <authorList>
            <person name="Suzuki J."/>
        </authorList>
    </citation>
    <scope>NUCLEOTIDE SEQUENCE</scope>
</reference>
<dbReference type="Gene3D" id="3.40.50.2300">
    <property type="match status" value="2"/>
</dbReference>
<feature type="compositionally biased region" description="Basic and acidic residues" evidence="15">
    <location>
        <begin position="843"/>
        <end position="854"/>
    </location>
</feature>
<dbReference type="InterPro" id="IPR028082">
    <property type="entry name" value="Peripla_BP_I"/>
</dbReference>
<evidence type="ECO:0000256" key="13">
    <source>
        <dbReference type="PIRNR" id="PIRNR037090"/>
    </source>
</evidence>
<evidence type="ECO:0000256" key="6">
    <source>
        <dbReference type="ARBA" id="ARBA00022989"/>
    </source>
</evidence>
<dbReference type="GO" id="GO:0016020">
    <property type="term" value="C:membrane"/>
    <property type="evidence" value="ECO:0007669"/>
    <property type="project" value="UniProtKB-SubCell"/>
</dbReference>
<name>A0A1D1XCH3_9ARAE</name>
<evidence type="ECO:0000256" key="9">
    <source>
        <dbReference type="ARBA" id="ARBA00023170"/>
    </source>
</evidence>
<evidence type="ECO:0000256" key="16">
    <source>
        <dbReference type="SAM" id="Phobius"/>
    </source>
</evidence>
<feature type="region of interest" description="Disordered" evidence="15">
    <location>
        <begin position="836"/>
        <end position="861"/>
    </location>
</feature>
<keyword evidence="6 16" id="KW-1133">Transmembrane helix</keyword>
<feature type="signal peptide" evidence="17">
    <location>
        <begin position="1"/>
        <end position="26"/>
    </location>
</feature>
<dbReference type="Pfam" id="PF00060">
    <property type="entry name" value="Lig_chan"/>
    <property type="match status" value="1"/>
</dbReference>
<evidence type="ECO:0000256" key="4">
    <source>
        <dbReference type="ARBA" id="ARBA00022692"/>
    </source>
</evidence>
<dbReference type="Pfam" id="PF01094">
    <property type="entry name" value="ANF_receptor"/>
    <property type="match status" value="1"/>
</dbReference>
<dbReference type="SUPFAM" id="SSF81324">
    <property type="entry name" value="Voltage-gated potassium channels"/>
    <property type="match status" value="1"/>
</dbReference>
<evidence type="ECO:0000256" key="14">
    <source>
        <dbReference type="PIRSR" id="PIRSR037090-50"/>
    </source>
</evidence>
<evidence type="ECO:0000256" key="11">
    <source>
        <dbReference type="ARBA" id="ARBA00023286"/>
    </source>
</evidence>
<dbReference type="InterPro" id="IPR001828">
    <property type="entry name" value="ANF_lig-bd_rcpt"/>
</dbReference>
<keyword evidence="11 13" id="KW-1071">Ligand-gated ion channel</keyword>
<evidence type="ECO:0000259" key="18">
    <source>
        <dbReference type="SMART" id="SM00079"/>
    </source>
</evidence>
<keyword evidence="14" id="KW-1015">Disulfide bond</keyword>
<dbReference type="AlphaFoldDB" id="A0A1D1XCH3"/>
<evidence type="ECO:0000256" key="12">
    <source>
        <dbReference type="ARBA" id="ARBA00023303"/>
    </source>
</evidence>
<comment type="similarity">
    <text evidence="2 13">Belongs to the glutamate-gated ion channel (TC 1.A.10.1) family.</text>
</comment>
<keyword evidence="7 13" id="KW-0406">Ion transport</keyword>
<keyword evidence="5 17" id="KW-0732">Signal</keyword>
<keyword evidence="8 13" id="KW-0472">Membrane</keyword>
<gene>
    <name evidence="19" type="primary">GLR2.6_3</name>
    <name evidence="20" type="synonym">GLR2.6_0</name>
    <name evidence="20" type="ORF">g.118607</name>
    <name evidence="19" type="ORF">g.118616</name>
</gene>
<evidence type="ECO:0000256" key="3">
    <source>
        <dbReference type="ARBA" id="ARBA00022448"/>
    </source>
</evidence>
<evidence type="ECO:0000256" key="10">
    <source>
        <dbReference type="ARBA" id="ARBA00023180"/>
    </source>
</evidence>
<dbReference type="InterPro" id="IPR001320">
    <property type="entry name" value="Iontro_rcpt_C"/>
</dbReference>
<evidence type="ECO:0000256" key="5">
    <source>
        <dbReference type="ARBA" id="ARBA00022729"/>
    </source>
</evidence>
<dbReference type="CDD" id="cd13686">
    <property type="entry name" value="GluR_Plant"/>
    <property type="match status" value="1"/>
</dbReference>
<evidence type="ECO:0000313" key="19">
    <source>
        <dbReference type="EMBL" id="JAT40134.1"/>
    </source>
</evidence>
<dbReference type="GO" id="GO:0015276">
    <property type="term" value="F:ligand-gated monoatomic ion channel activity"/>
    <property type="evidence" value="ECO:0007669"/>
    <property type="project" value="InterPro"/>
</dbReference>
<dbReference type="PIRSF" id="PIRSF037090">
    <property type="entry name" value="Iontro_Glu-like_rcpt_pln"/>
    <property type="match status" value="1"/>
</dbReference>
<sequence>MPHGHPPHLFLLSCYLLLSCRTMATAGNRGKEDGDDSARKRNIGAILNLCCSAGKEERIAMEMASDDFSDRFRYKLDLSIRDAGLDPKQTAMEASRLIDEKKVQAILGLGTWAQTAEVAELGDRASVPVLSFADGVPSWATERWPFLLQFARSYSPQIKAISAIIGSWYWRKVAVVYEEDGNYAGSDTIPQLVDAVRAVSSDVDYQLALSPFAPIAKELEKLKTRPCRIFIVHTSLALATGLFAAATEMGMMGKGYAWVTTGAIADHLDSANSSVMASMQGVIGIKSYFPRASAAYADLSKKFQRKFTIEYPGELIPELSINGLQAYDAVWAVADAMRKLDAEGDHSSHSHRQRQLLEHISATNFSRASGKVQFLLGKLVPPEILQVINVVGRSYKEMGFWTDKFGFSRSVDPHAEHNLSMAVLGQVFWPGSTGSAPRGWVPSTGENPLRIGVPAMSVFPDYAKVKFDSSQNRYVFSGFAVDIFEKAVDHLPYDDLPYQFLPYNGTYDDMVTKVFSKVFDVVVGDTAILSSRCEMVQFSQPYTQSGITMVVPLKPVYRSKGWLFLKPFTPALWASIAAISLINAFTVWLIERRSSPEYEGLSRSQQLGNLMWLSFTTLFPQERPHHNLSRVVMVVWLFVGLVLTSNYTANLSSMLTVQMLEPAVVDVELLKRTNATVGCNRGSSVVRFLKEVLAFPADRIKEISSEEGYYQALSSGEIKAAFLRYGHGRVFLAKYCTDFTAAGPTFHSGGFGFVFPKDSLLLPDMTEAILKLFETGVTQQMEDGLLSSYNCSSLPTSGDASLGMSSFWGLFAIMGWTAMLALLVFSCIHRETSPDGAGVVEGEVQREGGDKENHTGQAARG</sequence>
<feature type="domain" description="Ionotropic glutamate receptor C-terminal" evidence="18">
    <location>
        <begin position="450"/>
        <end position="788"/>
    </location>
</feature>
<feature type="disulfide bond" evidence="14">
    <location>
        <begin position="736"/>
        <end position="791"/>
    </location>
</feature>
<feature type="transmembrane region" description="Helical" evidence="16">
    <location>
        <begin position="631"/>
        <end position="649"/>
    </location>
</feature>
<keyword evidence="10" id="KW-0325">Glycoprotein</keyword>
<dbReference type="FunFam" id="3.40.50.2300:FF:000188">
    <property type="entry name" value="Glutamate receptor"/>
    <property type="match status" value="1"/>
</dbReference>
<dbReference type="SUPFAM" id="SSF53822">
    <property type="entry name" value="Periplasmic binding protein-like I"/>
    <property type="match status" value="1"/>
</dbReference>
<feature type="transmembrane region" description="Helical" evidence="16">
    <location>
        <begin position="807"/>
        <end position="828"/>
    </location>
</feature>
<accession>A0A1D1XCH3</accession>
<evidence type="ECO:0000313" key="20">
    <source>
        <dbReference type="EMBL" id="JAT40715.1"/>
    </source>
</evidence>
<evidence type="ECO:0000256" key="2">
    <source>
        <dbReference type="ARBA" id="ARBA00008685"/>
    </source>
</evidence>
<protein>
    <recommendedName>
        <fullName evidence="13">Glutamate receptor</fullName>
    </recommendedName>
</protein>
<dbReference type="InterPro" id="IPR015683">
    <property type="entry name" value="Ionotropic_Glu_rcpt"/>
</dbReference>
<organism evidence="19">
    <name type="scientific">Anthurium amnicola</name>
    <dbReference type="NCBI Taxonomy" id="1678845"/>
    <lineage>
        <taxon>Eukaryota</taxon>
        <taxon>Viridiplantae</taxon>
        <taxon>Streptophyta</taxon>
        <taxon>Embryophyta</taxon>
        <taxon>Tracheophyta</taxon>
        <taxon>Spermatophyta</taxon>
        <taxon>Magnoliopsida</taxon>
        <taxon>Liliopsida</taxon>
        <taxon>Araceae</taxon>
        <taxon>Pothoideae</taxon>
        <taxon>Potheae</taxon>
        <taxon>Anthurium</taxon>
    </lineage>
</organism>
<comment type="subcellular location">
    <subcellularLocation>
        <location evidence="1">Membrane</location>
        <topology evidence="1">Multi-pass membrane protein</topology>
    </subcellularLocation>
</comment>
<evidence type="ECO:0000256" key="7">
    <source>
        <dbReference type="ARBA" id="ARBA00023065"/>
    </source>
</evidence>
<feature type="transmembrane region" description="Helical" evidence="16">
    <location>
        <begin position="571"/>
        <end position="590"/>
    </location>
</feature>
<dbReference type="PANTHER" id="PTHR18966">
    <property type="entry name" value="IONOTROPIC GLUTAMATE RECEPTOR"/>
    <property type="match status" value="1"/>
</dbReference>
<dbReference type="InterPro" id="IPR044440">
    <property type="entry name" value="GABAb_receptor_plant_PBP1"/>
</dbReference>
<dbReference type="Gene3D" id="1.10.287.70">
    <property type="match status" value="1"/>
</dbReference>
<dbReference type="SUPFAM" id="SSF53850">
    <property type="entry name" value="Periplasmic binding protein-like II"/>
    <property type="match status" value="1"/>
</dbReference>
<keyword evidence="9 13" id="KW-0675">Receptor</keyword>
<evidence type="ECO:0000256" key="15">
    <source>
        <dbReference type="SAM" id="MobiDB-lite"/>
    </source>
</evidence>
<feature type="chain" id="PRO_5008899362" description="Glutamate receptor" evidence="17">
    <location>
        <begin position="27"/>
        <end position="861"/>
    </location>
</feature>
<dbReference type="FunFam" id="1.10.287.70:FF:000172">
    <property type="entry name" value="Glutamate receptor"/>
    <property type="match status" value="1"/>
</dbReference>
<comment type="function">
    <text evidence="13">Glutamate-gated receptor that probably acts as non-selective cation channel.</text>
</comment>
<dbReference type="CDD" id="cd19990">
    <property type="entry name" value="PBP1_GABAb_receptor_plant"/>
    <property type="match status" value="1"/>
</dbReference>
<proteinExistence type="inferred from homology"/>
<keyword evidence="12 13" id="KW-0407">Ion channel</keyword>
<evidence type="ECO:0000256" key="1">
    <source>
        <dbReference type="ARBA" id="ARBA00004141"/>
    </source>
</evidence>
<dbReference type="EMBL" id="GDJX01027221">
    <property type="protein sequence ID" value="JAT40715.1"/>
    <property type="molecule type" value="Transcribed_RNA"/>
</dbReference>
<dbReference type="EMBL" id="GDJX01027802">
    <property type="protein sequence ID" value="JAT40134.1"/>
    <property type="molecule type" value="Transcribed_RNA"/>
</dbReference>
<evidence type="ECO:0000256" key="8">
    <source>
        <dbReference type="ARBA" id="ARBA00023136"/>
    </source>
</evidence>
<dbReference type="InterPro" id="IPR017103">
    <property type="entry name" value="Iontropic_Glu_rcpt_pln"/>
</dbReference>